<proteinExistence type="predicted"/>
<dbReference type="EMBL" id="CAACVG010007641">
    <property type="protein sequence ID" value="VEN46404.1"/>
    <property type="molecule type" value="Genomic_DNA"/>
</dbReference>
<evidence type="ECO:0000313" key="2">
    <source>
        <dbReference type="Proteomes" id="UP000410492"/>
    </source>
</evidence>
<protein>
    <submittedName>
        <fullName evidence="1">Uncharacterized protein</fullName>
    </submittedName>
</protein>
<dbReference type="Proteomes" id="UP000410492">
    <property type="component" value="Unassembled WGS sequence"/>
</dbReference>
<dbReference type="OrthoDB" id="8609993at2759"/>
<accession>A0A653CGC8</accession>
<sequence>MCVPVFVFVPVSVMGTNHGHIARLLLIVGFAFVKMSGESENTSTASAEAANSGAHDENVLKIFQSAESSLHFKIPQYIKNLLFLAGFESLALIATMTEKNIEELELYAKEELKSIVPQQDYVKYYGTTYKNYPEKFKFVIGYKKMLHLLIEFCKSQENSVNEENKENMSDTVVKLDNARGIANSEAMPASSNGEKSINSSFDFTEENRTVLRLIKNWTKSRADQSRWIILNSDLDNIIFNTRSSVEKEITSQITCFCKSSCRVPKLNNRWVLSNFFRHLSAKHLNESHEPEKNKNKKITSFLKPTHRPIDRSGPSKINILQNEVIHPITRTSENYISNTALGTNNKDSVYTQNYEIREANTVESDVKYFEEEHSGIVQQLSSAESKVESQPNLQKVRIATSLEVDNDANPKRAKLSKWSTVKYSRTERLRRAREKGHQGQTLLTNFFEIAGHLSTIIQKNPNVTDKIISCVAHHDNWNNFSLDITSFQDYEEKSSFISSFLQRLLENAKGNATQSANNNKYNDITKKISIYLYYVGGRLLYETIYANLKNCVPSISTLNRYLESERHCIQEGDLDLVGLKKHLEERGISKLIWISEDATRIKTKIEYDPKTNKLLGFVLPLKNGLPIKNIFYATSAPFKKFLGRKAKHLMLT</sequence>
<organism evidence="1 2">
    <name type="scientific">Callosobruchus maculatus</name>
    <name type="common">Southern cowpea weevil</name>
    <name type="synonym">Pulse bruchid</name>
    <dbReference type="NCBI Taxonomy" id="64391"/>
    <lineage>
        <taxon>Eukaryota</taxon>
        <taxon>Metazoa</taxon>
        <taxon>Ecdysozoa</taxon>
        <taxon>Arthropoda</taxon>
        <taxon>Hexapoda</taxon>
        <taxon>Insecta</taxon>
        <taxon>Pterygota</taxon>
        <taxon>Neoptera</taxon>
        <taxon>Endopterygota</taxon>
        <taxon>Coleoptera</taxon>
        <taxon>Polyphaga</taxon>
        <taxon>Cucujiformia</taxon>
        <taxon>Chrysomeloidea</taxon>
        <taxon>Chrysomelidae</taxon>
        <taxon>Bruchinae</taxon>
        <taxon>Bruchini</taxon>
        <taxon>Callosobruchus</taxon>
    </lineage>
</organism>
<dbReference type="AlphaFoldDB" id="A0A653CGC8"/>
<keyword evidence="2" id="KW-1185">Reference proteome</keyword>
<name>A0A653CGC8_CALMS</name>
<evidence type="ECO:0000313" key="1">
    <source>
        <dbReference type="EMBL" id="VEN46404.1"/>
    </source>
</evidence>
<reference evidence="1 2" key="1">
    <citation type="submission" date="2019-01" db="EMBL/GenBank/DDBJ databases">
        <authorList>
            <person name="Sayadi A."/>
        </authorList>
    </citation>
    <scope>NUCLEOTIDE SEQUENCE [LARGE SCALE GENOMIC DNA]</scope>
</reference>
<gene>
    <name evidence="1" type="ORF">CALMAC_LOCUS8507</name>
</gene>